<dbReference type="STRING" id="37658.SAMN05661086_01907"/>
<accession>A0A1I6JRD7</accession>
<dbReference type="PANTHER" id="PTHR30061:SF50">
    <property type="entry name" value="MALTOSE_MALTODEXTRIN-BINDING PERIPLASMIC PROTEIN"/>
    <property type="match status" value="1"/>
</dbReference>
<reference evidence="6 7" key="1">
    <citation type="submission" date="2016-10" db="EMBL/GenBank/DDBJ databases">
        <authorList>
            <person name="de Groot N.N."/>
        </authorList>
    </citation>
    <scope>NUCLEOTIDE SEQUENCE [LARGE SCALE GENOMIC DNA]</scope>
    <source>
        <strain evidence="6 7">743A</strain>
    </source>
</reference>
<evidence type="ECO:0000256" key="2">
    <source>
        <dbReference type="ARBA" id="ARBA00022448"/>
    </source>
</evidence>
<dbReference type="GO" id="GO:0015768">
    <property type="term" value="P:maltose transport"/>
    <property type="evidence" value="ECO:0007669"/>
    <property type="project" value="TreeGrafter"/>
</dbReference>
<evidence type="ECO:0000256" key="5">
    <source>
        <dbReference type="SAM" id="SignalP"/>
    </source>
</evidence>
<protein>
    <submittedName>
        <fullName evidence="6">Arabinogalactan oligomer / maltooligosaccharide transport system substrate-binding protein</fullName>
    </submittedName>
</protein>
<dbReference type="GO" id="GO:1901982">
    <property type="term" value="F:maltose binding"/>
    <property type="evidence" value="ECO:0007669"/>
    <property type="project" value="TreeGrafter"/>
</dbReference>
<comment type="similarity">
    <text evidence="1">Belongs to the bacterial solute-binding protein 1 family.</text>
</comment>
<dbReference type="AlphaFoldDB" id="A0A1I6JRD7"/>
<dbReference type="Gene3D" id="3.40.190.10">
    <property type="entry name" value="Periplasmic binding protein-like II"/>
    <property type="match status" value="2"/>
</dbReference>
<evidence type="ECO:0000256" key="3">
    <source>
        <dbReference type="ARBA" id="ARBA00022729"/>
    </source>
</evidence>
<feature type="signal peptide" evidence="5">
    <location>
        <begin position="1"/>
        <end position="23"/>
    </location>
</feature>
<gene>
    <name evidence="6" type="ORF">SAMN05661086_01907</name>
</gene>
<organism evidence="6 7">
    <name type="scientific">Anaeromicropila populeti</name>
    <dbReference type="NCBI Taxonomy" id="37658"/>
    <lineage>
        <taxon>Bacteria</taxon>
        <taxon>Bacillati</taxon>
        <taxon>Bacillota</taxon>
        <taxon>Clostridia</taxon>
        <taxon>Lachnospirales</taxon>
        <taxon>Lachnospiraceae</taxon>
        <taxon>Anaeromicropila</taxon>
    </lineage>
</organism>
<dbReference type="Pfam" id="PF13416">
    <property type="entry name" value="SBP_bac_8"/>
    <property type="match status" value="1"/>
</dbReference>
<keyword evidence="3 5" id="KW-0732">Signal</keyword>
<evidence type="ECO:0000256" key="1">
    <source>
        <dbReference type="ARBA" id="ARBA00008520"/>
    </source>
</evidence>
<dbReference type="PANTHER" id="PTHR30061">
    <property type="entry name" value="MALTOSE-BINDING PERIPLASMIC PROTEIN"/>
    <property type="match status" value="1"/>
</dbReference>
<dbReference type="OrthoDB" id="9764072at2"/>
<evidence type="ECO:0000256" key="4">
    <source>
        <dbReference type="SAM" id="MobiDB-lite"/>
    </source>
</evidence>
<name>A0A1I6JRD7_9FIRM</name>
<feature type="chain" id="PRO_5038566570" evidence="5">
    <location>
        <begin position="24"/>
        <end position="435"/>
    </location>
</feature>
<dbReference type="GO" id="GO:0055052">
    <property type="term" value="C:ATP-binding cassette (ABC) transporter complex, substrate-binding subunit-containing"/>
    <property type="evidence" value="ECO:0007669"/>
    <property type="project" value="TreeGrafter"/>
</dbReference>
<dbReference type="RefSeq" id="WP_092560448.1">
    <property type="nucleotide sequence ID" value="NZ_FOYZ01000006.1"/>
</dbReference>
<sequence>MRKKLLTALLSATLIVASLTGCGNKGNDSADTTEKANQTEAASQTETEAPAELENVKLTVWGSEEDQSMLQTMIEGFKEAYADKAVFDISLGVESESTAKDTVLTDIESAADVFAFADDQLNELVSAGALQPISINTDAVIEACGGAESGSVQAATADGTLYAYPMTADNGYFMFYNKEYFSETDVQSFDKMMEVAANAGKKVTMKMDDGWYLYSFFKGAGLNLGLAEDGVNNVCDWNATDGKYSGVDVTEALLNIAKNPGFVSLADEAFVTGVQDGSIIAGVNGTWNATVAKETWGENYAATKLPTYTLAGDQVQMSSFAGYKLIGVNAYSDNAGYAMLLGEWLTNYDNQVLRFETRGLGPANVEAAASESVQSDPAIAALAQQSQYATVQRVGGNYWSPAETFGAIIVAGNEKGTDLQKLVDNMVEGIVAPIQ</sequence>
<feature type="compositionally biased region" description="Polar residues" evidence="4">
    <location>
        <begin position="26"/>
        <end position="47"/>
    </location>
</feature>
<proteinExistence type="inferred from homology"/>
<keyword evidence="2" id="KW-0813">Transport</keyword>
<dbReference type="Proteomes" id="UP000199659">
    <property type="component" value="Unassembled WGS sequence"/>
</dbReference>
<dbReference type="GO" id="GO:0042956">
    <property type="term" value="P:maltodextrin transmembrane transport"/>
    <property type="evidence" value="ECO:0007669"/>
    <property type="project" value="TreeGrafter"/>
</dbReference>
<evidence type="ECO:0000313" key="7">
    <source>
        <dbReference type="Proteomes" id="UP000199659"/>
    </source>
</evidence>
<keyword evidence="7" id="KW-1185">Reference proteome</keyword>
<evidence type="ECO:0000313" key="6">
    <source>
        <dbReference type="EMBL" id="SFR81543.1"/>
    </source>
</evidence>
<dbReference type="EMBL" id="FOYZ01000006">
    <property type="protein sequence ID" value="SFR81543.1"/>
    <property type="molecule type" value="Genomic_DNA"/>
</dbReference>
<feature type="region of interest" description="Disordered" evidence="4">
    <location>
        <begin position="24"/>
        <end position="50"/>
    </location>
</feature>
<dbReference type="SUPFAM" id="SSF53850">
    <property type="entry name" value="Periplasmic binding protein-like II"/>
    <property type="match status" value="1"/>
</dbReference>
<dbReference type="InterPro" id="IPR006059">
    <property type="entry name" value="SBP"/>
</dbReference>
<dbReference type="PROSITE" id="PS51257">
    <property type="entry name" value="PROKAR_LIPOPROTEIN"/>
    <property type="match status" value="1"/>
</dbReference>